<dbReference type="GO" id="GO:0140359">
    <property type="term" value="F:ABC-type transporter activity"/>
    <property type="evidence" value="ECO:0007669"/>
    <property type="project" value="InterPro"/>
</dbReference>
<comment type="subcellular location">
    <subcellularLocation>
        <location evidence="1">Membrane</location>
        <topology evidence="1">Multi-pass membrane protein</topology>
    </subcellularLocation>
</comment>
<evidence type="ECO:0000313" key="8">
    <source>
        <dbReference type="Proteomes" id="UP000580797"/>
    </source>
</evidence>
<protein>
    <submittedName>
        <fullName evidence="7">ABC-2 type transport system permease protein</fullName>
    </submittedName>
</protein>
<comment type="caution">
    <text evidence="7">The sequence shown here is derived from an EMBL/GenBank/DDBJ whole genome shotgun (WGS) entry which is preliminary data.</text>
</comment>
<dbReference type="RefSeq" id="WP_311538995.1">
    <property type="nucleotide sequence ID" value="NZ_BAAARH010000007.1"/>
</dbReference>
<feature type="transmembrane region" description="Helical" evidence="5">
    <location>
        <begin position="163"/>
        <end position="183"/>
    </location>
</feature>
<feature type="transmembrane region" description="Helical" evidence="5">
    <location>
        <begin position="130"/>
        <end position="157"/>
    </location>
</feature>
<proteinExistence type="predicted"/>
<dbReference type="Proteomes" id="UP000580797">
    <property type="component" value="Unassembled WGS sequence"/>
</dbReference>
<evidence type="ECO:0000256" key="3">
    <source>
        <dbReference type="ARBA" id="ARBA00022989"/>
    </source>
</evidence>
<name>A0A7W8X1M9_9MICC</name>
<dbReference type="GO" id="GO:0016020">
    <property type="term" value="C:membrane"/>
    <property type="evidence" value="ECO:0007669"/>
    <property type="project" value="UniProtKB-SubCell"/>
</dbReference>
<organism evidence="7 8">
    <name type="scientific">Neomicrococcus aestuarii</name>
    <dbReference type="NCBI Taxonomy" id="556325"/>
    <lineage>
        <taxon>Bacteria</taxon>
        <taxon>Bacillati</taxon>
        <taxon>Actinomycetota</taxon>
        <taxon>Actinomycetes</taxon>
        <taxon>Micrococcales</taxon>
        <taxon>Micrococcaceae</taxon>
        <taxon>Neomicrococcus</taxon>
    </lineage>
</organism>
<feature type="transmembrane region" description="Helical" evidence="5">
    <location>
        <begin position="220"/>
        <end position="242"/>
    </location>
</feature>
<dbReference type="InterPro" id="IPR013525">
    <property type="entry name" value="ABC2_TM"/>
</dbReference>
<gene>
    <name evidence="7" type="ORF">HD598_001646</name>
</gene>
<evidence type="ECO:0000313" key="7">
    <source>
        <dbReference type="EMBL" id="MBB5512959.1"/>
    </source>
</evidence>
<dbReference type="InterPro" id="IPR051784">
    <property type="entry name" value="Nod_factor_ABC_transporter"/>
</dbReference>
<feature type="transmembrane region" description="Helical" evidence="5">
    <location>
        <begin position="94"/>
        <end position="118"/>
    </location>
</feature>
<feature type="transmembrane region" description="Helical" evidence="5">
    <location>
        <begin position="20"/>
        <end position="40"/>
    </location>
</feature>
<accession>A0A7W8X1M9</accession>
<evidence type="ECO:0000256" key="4">
    <source>
        <dbReference type="ARBA" id="ARBA00023136"/>
    </source>
</evidence>
<evidence type="ECO:0000256" key="1">
    <source>
        <dbReference type="ARBA" id="ARBA00004141"/>
    </source>
</evidence>
<feature type="domain" description="ABC-2 type transporter transmembrane" evidence="6">
    <location>
        <begin position="8"/>
        <end position="186"/>
    </location>
</feature>
<reference evidence="7 8" key="1">
    <citation type="submission" date="2020-08" db="EMBL/GenBank/DDBJ databases">
        <title>Sequencing the genomes of 1000 actinobacteria strains.</title>
        <authorList>
            <person name="Klenk H.-P."/>
        </authorList>
    </citation>
    <scope>NUCLEOTIDE SEQUENCE [LARGE SCALE GENOMIC DNA]</scope>
    <source>
        <strain evidence="7 8">DSM 105783</strain>
    </source>
</reference>
<keyword evidence="2 5" id="KW-0812">Transmembrane</keyword>
<dbReference type="EMBL" id="JACHDR010000001">
    <property type="protein sequence ID" value="MBB5512959.1"/>
    <property type="molecule type" value="Genomic_DNA"/>
</dbReference>
<feature type="transmembrane region" description="Helical" evidence="5">
    <location>
        <begin position="52"/>
        <end position="74"/>
    </location>
</feature>
<dbReference type="PANTHER" id="PTHR43229:SF6">
    <property type="entry name" value="ABC-TYPE MULTIDRUG TRANSPORT SYSTEM, PERMEASE COMPONENT"/>
    <property type="match status" value="1"/>
</dbReference>
<dbReference type="Pfam" id="PF01061">
    <property type="entry name" value="ABC2_membrane"/>
    <property type="match status" value="1"/>
</dbReference>
<dbReference type="PANTHER" id="PTHR43229">
    <property type="entry name" value="NODULATION PROTEIN J"/>
    <property type="match status" value="1"/>
</dbReference>
<keyword evidence="4 5" id="KW-0472">Membrane</keyword>
<evidence type="ECO:0000256" key="5">
    <source>
        <dbReference type="SAM" id="Phobius"/>
    </source>
</evidence>
<sequence length="249" mass="26895">MNPTYMAIEFKRQARDVSNVMFVLLLPAAMYLLFGASTAGGEQMAGHANLKYYVMASMAAYGAVSAVTAISATAATEQTQGWGRQIGLTPMRPWQFVLTKTVVALAFAAVAMVIVYAVGIFTGAKADATWIWWATAAISLGCSAVFALYGLAAGLLFKSDSAAGVASGSVTFFAFFGNVFIPLSGTMLDIARFTPMYGMIGLVRWPVLEGFMADGTREELWWYIANVVAWTVIFLALALWGVRRSRARR</sequence>
<evidence type="ECO:0000259" key="6">
    <source>
        <dbReference type="Pfam" id="PF01061"/>
    </source>
</evidence>
<evidence type="ECO:0000256" key="2">
    <source>
        <dbReference type="ARBA" id="ARBA00022692"/>
    </source>
</evidence>
<dbReference type="AlphaFoldDB" id="A0A7W8X1M9"/>
<keyword evidence="3 5" id="KW-1133">Transmembrane helix</keyword>